<gene>
    <name evidence="3" type="ORF">Zm00014a_009640</name>
</gene>
<feature type="region of interest" description="Disordered" evidence="1">
    <location>
        <begin position="195"/>
        <end position="216"/>
    </location>
</feature>
<proteinExistence type="predicted"/>
<evidence type="ECO:0000313" key="3">
    <source>
        <dbReference type="EMBL" id="PWZ28595.1"/>
    </source>
</evidence>
<comment type="caution">
    <text evidence="3">The sequence shown here is derived from an EMBL/GenBank/DDBJ whole genome shotgun (WGS) entry which is preliminary data.</text>
</comment>
<feature type="non-terminal residue" evidence="3">
    <location>
        <position position="1"/>
    </location>
</feature>
<feature type="chain" id="PRO_5018099250" evidence="2">
    <location>
        <begin position="36"/>
        <end position="273"/>
    </location>
</feature>
<feature type="region of interest" description="Disordered" evidence="1">
    <location>
        <begin position="37"/>
        <end position="56"/>
    </location>
</feature>
<dbReference type="Proteomes" id="UP000251960">
    <property type="component" value="Chromosome 4"/>
</dbReference>
<dbReference type="ExpressionAtlas" id="A0A3L6F649">
    <property type="expression patterns" value="baseline and differential"/>
</dbReference>
<dbReference type="AlphaFoldDB" id="A0A3L6F649"/>
<organism evidence="3 4">
    <name type="scientific">Zea mays</name>
    <name type="common">Maize</name>
    <dbReference type="NCBI Taxonomy" id="4577"/>
    <lineage>
        <taxon>Eukaryota</taxon>
        <taxon>Viridiplantae</taxon>
        <taxon>Streptophyta</taxon>
        <taxon>Embryophyta</taxon>
        <taxon>Tracheophyta</taxon>
        <taxon>Spermatophyta</taxon>
        <taxon>Magnoliopsida</taxon>
        <taxon>Liliopsida</taxon>
        <taxon>Poales</taxon>
        <taxon>Poaceae</taxon>
        <taxon>PACMAD clade</taxon>
        <taxon>Panicoideae</taxon>
        <taxon>Andropogonodae</taxon>
        <taxon>Andropogoneae</taxon>
        <taxon>Tripsacinae</taxon>
        <taxon>Zea</taxon>
    </lineage>
</organism>
<name>A0A3L6F649_MAIZE</name>
<sequence length="273" mass="28552">FPSSRFSHPRGPAGQATAATAALLLVPALLHPSPATSVHRGRYTHPPHFCPSNQKRRHLKPDGALFSILCVPSTKTDDDVALLHRCSALSLHQRRSTDARRAPPAGAGQILSAVIHLARRIARASVGSPTAARPSPSAPGDPDRTRLLGLTTGSCPAAAEAPSVLLQAELKVQRAGGVRRRNSVTSYLSASRLQSGLPASRRRGAARHGGCGEEGSCPIPTQLAAAQGGGDPIGVRASAVHPSIQFQSAARRSATFLLRRAPRGRRRGDGRAA</sequence>
<reference evidence="3 4" key="1">
    <citation type="journal article" date="2018" name="Nat. Genet.">
        <title>Extensive intraspecific gene order and gene structural variations between Mo17 and other maize genomes.</title>
        <authorList>
            <person name="Sun S."/>
            <person name="Zhou Y."/>
            <person name="Chen J."/>
            <person name="Shi J."/>
            <person name="Zhao H."/>
            <person name="Zhao H."/>
            <person name="Song W."/>
            <person name="Zhang M."/>
            <person name="Cui Y."/>
            <person name="Dong X."/>
            <person name="Liu H."/>
            <person name="Ma X."/>
            <person name="Jiao Y."/>
            <person name="Wang B."/>
            <person name="Wei X."/>
            <person name="Stein J.C."/>
            <person name="Glaubitz J.C."/>
            <person name="Lu F."/>
            <person name="Yu G."/>
            <person name="Liang C."/>
            <person name="Fengler K."/>
            <person name="Li B."/>
            <person name="Rafalski A."/>
            <person name="Schnable P.S."/>
            <person name="Ware D.H."/>
            <person name="Buckler E.S."/>
            <person name="Lai J."/>
        </authorList>
    </citation>
    <scope>NUCLEOTIDE SEQUENCE [LARGE SCALE GENOMIC DNA]</scope>
    <source>
        <strain evidence="4">cv. Missouri 17</strain>
        <tissue evidence="3">Seedling</tissue>
    </source>
</reference>
<evidence type="ECO:0000256" key="2">
    <source>
        <dbReference type="SAM" id="SignalP"/>
    </source>
</evidence>
<keyword evidence="2" id="KW-0732">Signal</keyword>
<evidence type="ECO:0000256" key="1">
    <source>
        <dbReference type="SAM" id="MobiDB-lite"/>
    </source>
</evidence>
<protein>
    <submittedName>
        <fullName evidence="3">Uncharacterized protein</fullName>
    </submittedName>
</protein>
<evidence type="ECO:0000313" key="4">
    <source>
        <dbReference type="Proteomes" id="UP000251960"/>
    </source>
</evidence>
<feature type="region of interest" description="Disordered" evidence="1">
    <location>
        <begin position="125"/>
        <end position="146"/>
    </location>
</feature>
<feature type="signal peptide" evidence="2">
    <location>
        <begin position="1"/>
        <end position="35"/>
    </location>
</feature>
<accession>A0A3L6F649</accession>
<dbReference type="EMBL" id="NCVQ01000005">
    <property type="protein sequence ID" value="PWZ28595.1"/>
    <property type="molecule type" value="Genomic_DNA"/>
</dbReference>